<dbReference type="AlphaFoldDB" id="K6VRG5"/>
<dbReference type="SUPFAM" id="SSF63829">
    <property type="entry name" value="Calcium-dependent phosphotriesterase"/>
    <property type="match status" value="1"/>
</dbReference>
<dbReference type="RefSeq" id="WP_006502702.1">
    <property type="nucleotide sequence ID" value="NZ_BAGZ01000008.1"/>
</dbReference>
<sequence>MSSPLRNPLPVVDHPGGRSAMTCQYRCGNACAQEPPNAGEGRYFGSVVAQTVSRRNFLRLGGVAAAVGVLGASGVRTPVVAAAEDGRSTVDALSGGAVFDFRGIAPVPAATDMVVVPQGFAWAPLIRWGDPILRGAPAFDFDRQSVRAQERQFGYNNDFTALIRESDLRGLLVCNHEYTNDELMFRGIRSSKDLSVEQIRIVMAAHGMSVVEVARKNVRSPWRHLPTGRRNRRITASTPFAVTGPAAGSALLRTSADPQGRRVLGTLNNCSGGVTPWGTVLSGEENFNQYFKADAVPPARRAMLKRYGIDGGGRGWERADSRFDLAREPQEANRFGWVVEVDPDDPTSVPRKHTALGRLKHEAATVAVDDDGTVACYTGDDERFEYLYKFVSHFPYREGDSAEAKAHNARILTSGDLFVAAFTASEEDGPHAGTGSWLPLVKDGRSVVPGMSLDEVLVFTRAAADKVGATKMDRPEDVETDPVNGKVYMVCTNNTKRLPGQVDPANPRPANKHGHIIEITPDSARHASDGFTWDLLLVAGDPSDPGTYFAGMPPSEVTPISCPDNITFDSAGHLWIATDGQPGTLNHCDALYMMTVDGPERGRLRRFLTVPVGAETCGPVISWDDRTVIVAVQHPGEVDGASPDRPASTFPYDGPAQPRPSVIQVHRV</sequence>
<dbReference type="EMBL" id="BAGZ01000008">
    <property type="protein sequence ID" value="GAB77950.1"/>
    <property type="molecule type" value="Genomic_DNA"/>
</dbReference>
<reference evidence="2 3" key="1">
    <citation type="submission" date="2012-08" db="EMBL/GenBank/DDBJ databases">
        <title>Whole genome shotgun sequence of Austwickia chelonae NBRC 105200.</title>
        <authorList>
            <person name="Yoshida I."/>
            <person name="Hosoyama A."/>
            <person name="Tsuchikane K."/>
            <person name="Katsumata H."/>
            <person name="Ando Y."/>
            <person name="Ohji S."/>
            <person name="Hamada M."/>
            <person name="Tamura T."/>
            <person name="Yamazoe A."/>
            <person name="Yamazaki S."/>
            <person name="Fujita N."/>
        </authorList>
    </citation>
    <scope>NUCLEOTIDE SEQUENCE [LARGE SCALE GENOMIC DNA]</scope>
    <source>
        <strain evidence="2 3">NBRC 105200</strain>
    </source>
</reference>
<dbReference type="OrthoDB" id="9801383at2"/>
<name>K6VRG5_9MICO</name>
<dbReference type="InterPro" id="IPR008557">
    <property type="entry name" value="PhoX"/>
</dbReference>
<dbReference type="Proteomes" id="UP000008495">
    <property type="component" value="Unassembled WGS sequence"/>
</dbReference>
<evidence type="ECO:0000256" key="1">
    <source>
        <dbReference type="SAM" id="MobiDB-lite"/>
    </source>
</evidence>
<feature type="region of interest" description="Disordered" evidence="1">
    <location>
        <begin position="636"/>
        <end position="659"/>
    </location>
</feature>
<evidence type="ECO:0000313" key="3">
    <source>
        <dbReference type="Proteomes" id="UP000008495"/>
    </source>
</evidence>
<accession>K6VRG5</accession>
<dbReference type="PANTHER" id="PTHR35399">
    <property type="entry name" value="SLR8030 PROTEIN"/>
    <property type="match status" value="1"/>
</dbReference>
<keyword evidence="3" id="KW-1185">Reference proteome</keyword>
<dbReference type="STRING" id="100225.SAMN05421595_0461"/>
<dbReference type="Pfam" id="PF05787">
    <property type="entry name" value="PhoX"/>
    <property type="match status" value="1"/>
</dbReference>
<dbReference type="InterPro" id="IPR006311">
    <property type="entry name" value="TAT_signal"/>
</dbReference>
<evidence type="ECO:0000313" key="2">
    <source>
        <dbReference type="EMBL" id="GAB77950.1"/>
    </source>
</evidence>
<comment type="caution">
    <text evidence="2">The sequence shown here is derived from an EMBL/GenBank/DDBJ whole genome shotgun (WGS) entry which is preliminary data.</text>
</comment>
<proteinExistence type="predicted"/>
<dbReference type="PROSITE" id="PS51318">
    <property type="entry name" value="TAT"/>
    <property type="match status" value="1"/>
</dbReference>
<evidence type="ECO:0008006" key="4">
    <source>
        <dbReference type="Google" id="ProtNLM"/>
    </source>
</evidence>
<dbReference type="PANTHER" id="PTHR35399:SF2">
    <property type="entry name" value="DUF839 DOMAIN-CONTAINING PROTEIN"/>
    <property type="match status" value="1"/>
</dbReference>
<dbReference type="eggNOG" id="COG3211">
    <property type="taxonomic scope" value="Bacteria"/>
</dbReference>
<gene>
    <name evidence="2" type="ORF">AUCHE_08_01930</name>
</gene>
<organism evidence="2 3">
    <name type="scientific">Austwickia chelonae NBRC 105200</name>
    <dbReference type="NCBI Taxonomy" id="1184607"/>
    <lineage>
        <taxon>Bacteria</taxon>
        <taxon>Bacillati</taxon>
        <taxon>Actinomycetota</taxon>
        <taxon>Actinomycetes</taxon>
        <taxon>Micrococcales</taxon>
        <taxon>Dermatophilaceae</taxon>
        <taxon>Austwickia</taxon>
    </lineage>
</organism>
<protein>
    <recommendedName>
        <fullName evidence="4">Phosphatase</fullName>
    </recommendedName>
</protein>